<dbReference type="InterPro" id="IPR041462">
    <property type="entry name" value="Bact_A2M_MG6"/>
</dbReference>
<proteinExistence type="inferred from homology"/>
<gene>
    <name evidence="5" type="ORF">IAA47_06545</name>
</gene>
<dbReference type="SUPFAM" id="SSF48239">
    <property type="entry name" value="Terpenoid cyclases/Protein prenyltransferases"/>
    <property type="match status" value="1"/>
</dbReference>
<dbReference type="Pfam" id="PF17972">
    <property type="entry name" value="bMG5"/>
    <property type="match status" value="1"/>
</dbReference>
<reference evidence="5" key="2">
    <citation type="submission" date="2021-04" db="EMBL/GenBank/DDBJ databases">
        <authorList>
            <person name="Gilroy R."/>
        </authorList>
    </citation>
    <scope>NUCLEOTIDE SEQUENCE</scope>
    <source>
        <strain evidence="5">A6-441</strain>
    </source>
</reference>
<organism evidence="5 6">
    <name type="scientific">Candidatus Fusobacterium pullicola</name>
    <dbReference type="NCBI Taxonomy" id="2838601"/>
    <lineage>
        <taxon>Bacteria</taxon>
        <taxon>Fusobacteriati</taxon>
        <taxon>Fusobacteriota</taxon>
        <taxon>Fusobacteriia</taxon>
        <taxon>Fusobacteriales</taxon>
        <taxon>Fusobacteriaceae</taxon>
        <taxon>Fusobacterium</taxon>
    </lineage>
</organism>
<dbReference type="Pfam" id="PF17973">
    <property type="entry name" value="bMG10"/>
    <property type="match status" value="1"/>
</dbReference>
<evidence type="ECO:0000259" key="4">
    <source>
        <dbReference type="SMART" id="SM01360"/>
    </source>
</evidence>
<dbReference type="GO" id="GO:0005615">
    <property type="term" value="C:extracellular space"/>
    <property type="evidence" value="ECO:0007669"/>
    <property type="project" value="InterPro"/>
</dbReference>
<evidence type="ECO:0000256" key="2">
    <source>
        <dbReference type="ARBA" id="ARBA00022729"/>
    </source>
</evidence>
<protein>
    <submittedName>
        <fullName evidence="5">Alpha-2-macroglobulin family protein</fullName>
    </submittedName>
</protein>
<keyword evidence="2" id="KW-0732">Signal</keyword>
<feature type="domain" description="Alpha-2-macroglobulin bait region" evidence="3">
    <location>
        <begin position="737"/>
        <end position="877"/>
    </location>
</feature>
<dbReference type="Pfam" id="PF21142">
    <property type="entry name" value="A2M_bMG2"/>
    <property type="match status" value="1"/>
</dbReference>
<dbReference type="InterPro" id="IPR011626">
    <property type="entry name" value="Alpha-macroglobulin_TED"/>
</dbReference>
<dbReference type="Pfam" id="PF07678">
    <property type="entry name" value="TED_complement"/>
    <property type="match status" value="1"/>
</dbReference>
<dbReference type="InterPro" id="IPR001599">
    <property type="entry name" value="Macroglobln_a2"/>
</dbReference>
<dbReference type="InterPro" id="IPR011625">
    <property type="entry name" value="A2M_N_BRD"/>
</dbReference>
<evidence type="ECO:0000256" key="1">
    <source>
        <dbReference type="ARBA" id="ARBA00010556"/>
    </source>
</evidence>
<dbReference type="Gene3D" id="2.60.40.1930">
    <property type="match status" value="1"/>
</dbReference>
<dbReference type="EMBL" id="JAHLFN010000064">
    <property type="protein sequence ID" value="MBU3842620.1"/>
    <property type="molecule type" value="Genomic_DNA"/>
</dbReference>
<comment type="caution">
    <text evidence="5">The sequence shown here is derived from an EMBL/GenBank/DDBJ whole genome shotgun (WGS) entry which is preliminary data.</text>
</comment>
<dbReference type="Pfam" id="PF17962">
    <property type="entry name" value="bMG6"/>
    <property type="match status" value="1"/>
</dbReference>
<dbReference type="PANTHER" id="PTHR40094">
    <property type="entry name" value="ALPHA-2-MACROGLOBULIN HOMOLOG"/>
    <property type="match status" value="1"/>
</dbReference>
<dbReference type="Pfam" id="PF01835">
    <property type="entry name" value="MG2"/>
    <property type="match status" value="1"/>
</dbReference>
<dbReference type="Pfam" id="PF00207">
    <property type="entry name" value="A2M"/>
    <property type="match status" value="1"/>
</dbReference>
<dbReference type="PANTHER" id="PTHR40094:SF1">
    <property type="entry name" value="UBIQUITIN DOMAIN-CONTAINING PROTEIN"/>
    <property type="match status" value="1"/>
</dbReference>
<dbReference type="InterPro" id="IPR047565">
    <property type="entry name" value="Alpha-macroglob_thiol-ester_cl"/>
</dbReference>
<dbReference type="InterPro" id="IPR021868">
    <property type="entry name" value="Alpha_2_Macroglob_MG3"/>
</dbReference>
<dbReference type="InterPro" id="IPR051802">
    <property type="entry name" value="YfhM-like"/>
</dbReference>
<dbReference type="InterPro" id="IPR041246">
    <property type="entry name" value="Bact_MG10"/>
</dbReference>
<dbReference type="PROSITE" id="PS51257">
    <property type="entry name" value="PROKAR_LIPOPROTEIN"/>
    <property type="match status" value="1"/>
</dbReference>
<evidence type="ECO:0000259" key="3">
    <source>
        <dbReference type="SMART" id="SM01359"/>
    </source>
</evidence>
<sequence>MKKSLMLLLSLLVVACGGEKDRVEEKEIAPSEEKEIVQEVKESLKIKSVSTTGGKNPSVDIAFNENIATENLKSYIKITPNIEYKVLKMREHLIITGNFDTNSEYEIELLKGIKGERSLLEENLKESIKFKDVEPKLIFSNEGIILPKVNKNRVSFKSINVKRVNLKVKKIFFNNTTQFLQDFIFKGNGNIFSYYVQSNLYKVGETVFEKSYDLDYKKNIWAQNEIALENLTNDKGVYIVELSFDKDGVDYNFPEGVEEWQRESFFEERGKIGKALLISDMGIVAQKERDNKLTVNILDIVKNKPIESIEVKAISVNNQVISEKKSDKNGEVTFENGDKIFYVLAQSKDEISILKLSDSKLSYDGFLVDGEYRDSDIRAFIYSDRGVYRPGDRVNIGIIARNGDKIFPEGQPIKIDVFTARGDKYIDGEIVKNGKNGFFTYSFDTKKESETGVWEVTVYVGGEKDKKFSLKIPVESIVPYKIEVGTEFPDKVSDGVNISGDITAQYLFGAPAENLKYSSELTIREKSVEFERYKKFTFSNPTTYITDIRMVQKGELDSEGKGKIEFNLSKNIPKNLSLNGEIVTKVIEPSGRPVIAIDNVKINSFDSYVGIENPEDRYVKSGDSINLQVVAVSEDGERLVSGRKLKYRVYKNEYSWWWDYYNYNTFLKSIKTDKNSVLLYEKEIITTDKPYIIDYQIEGSGEVFVEVEDTETKQSAGINLYVSTWQDSSISKKIDKLKIESDKKEYNVGDKAKITFEGEKGTRALITLEKSGKILKRYWKDIEGTTNTVEFNVDKELFPNGYVTVTLFQKYANSNNDRPIRLYGAVPIVVRDESKRLEISLDTPVVLKPNEKFRIGVEANKKMDYTVSVVDEGLLQITNFKTPNPYEYFYQKEGLQLTTYDNYSEIIGRSFGDVNQVLTAGGDGYLMSNVRLDKSANSFGFEQSERFEPLAIYRGVLTTDERGKGSVELELPNYTGAIRIMVTGASGESYGMAQKRVEVKAPIIANISMPRVLKVGDEFQTSIRVFATEDNLGEIDLAFEFLGRRYIKGLKLKKGESKDVVFNIKVGDEIGNKEAKLKIKSPNYSSEESINIDVTSDNPYTYINDVEYVKDEKSFEFPKESVKGSSNGKILVSSSPILAIDNRLKELIRYPYGCIEQTISTLFPQLFIDNLSDSKELSREQIVKNINGGIAKLSGFQLPDGSFSYWAGNSDGDLWATNYVGHFMVIAKDKGYYIPESLYKSWLNFAIEKSKDSSYNLNLKAYTLYVLALGGEAQIGEMNYLYDNNLSELDDISKWYLASAYAIIGEDEIAKSIANKLSTVVKEKPFDYYVDSYGSKLRDEAIVLNSYCTVYGKIDKKLYEDILKTLQSQNWLSTQSIGYSLMSIAQVVKGSEGKEVSGKLIVDGKEIDFKDKSGVWEYSQEGMKSVKVIGKDIYVNRYWEGIPINYAQADESRNIKIERKFYDDNGEEIDVKSLEKGRAFYMELKVLPADDVKGYFYLDNIALTQIIPSGWEIENTRLLNTNLPQWIEEKIESSNLEYEDIRDDRVNFFFDFNNYDKKGQSFFIKLNSVTKGKYKLPGTKAEGMYNNEYRAYLNGFDVEVK</sequence>
<dbReference type="CDD" id="cd02891">
    <property type="entry name" value="A2M_like"/>
    <property type="match status" value="1"/>
</dbReference>
<dbReference type="GO" id="GO:0004866">
    <property type="term" value="F:endopeptidase inhibitor activity"/>
    <property type="evidence" value="ECO:0007669"/>
    <property type="project" value="InterPro"/>
</dbReference>
<dbReference type="SMART" id="SM01360">
    <property type="entry name" value="A2M"/>
    <property type="match status" value="1"/>
</dbReference>
<dbReference type="Pfam" id="PF11974">
    <property type="entry name" value="bMG3"/>
    <property type="match status" value="1"/>
</dbReference>
<dbReference type="InterPro" id="IPR002890">
    <property type="entry name" value="MG2"/>
</dbReference>
<dbReference type="InterPro" id="IPR049120">
    <property type="entry name" value="A2M_bMG2"/>
</dbReference>
<dbReference type="Pfam" id="PF07703">
    <property type="entry name" value="A2M_BRD"/>
    <property type="match status" value="1"/>
</dbReference>
<dbReference type="SMART" id="SM01419">
    <property type="entry name" value="Thiol-ester_cl"/>
    <property type="match status" value="1"/>
</dbReference>
<dbReference type="Gene3D" id="1.50.10.20">
    <property type="match status" value="1"/>
</dbReference>
<feature type="domain" description="Alpha-2-macroglobulin" evidence="4">
    <location>
        <begin position="950"/>
        <end position="1039"/>
    </location>
</feature>
<evidence type="ECO:0000313" key="6">
    <source>
        <dbReference type="Proteomes" id="UP000724657"/>
    </source>
</evidence>
<dbReference type="SMART" id="SM01359">
    <property type="entry name" value="A2M_N_2"/>
    <property type="match status" value="1"/>
</dbReference>
<dbReference type="InterPro" id="IPR008930">
    <property type="entry name" value="Terpenoid_cyclase/PrenylTrfase"/>
</dbReference>
<dbReference type="InterPro" id="IPR041203">
    <property type="entry name" value="Bact_A2M_MG5"/>
</dbReference>
<reference evidence="5" key="1">
    <citation type="journal article" date="2021" name="PeerJ">
        <title>Extensive microbial diversity within the chicken gut microbiome revealed by metagenomics and culture.</title>
        <authorList>
            <person name="Gilroy R."/>
            <person name="Ravi A."/>
            <person name="Getino M."/>
            <person name="Pursley I."/>
            <person name="Horton D.L."/>
            <person name="Alikhan N.F."/>
            <person name="Baker D."/>
            <person name="Gharbi K."/>
            <person name="Hall N."/>
            <person name="Watson M."/>
            <person name="Adriaenssens E.M."/>
            <person name="Foster-Nyarko E."/>
            <person name="Jarju S."/>
            <person name="Secka A."/>
            <person name="Antonio M."/>
            <person name="Oren A."/>
            <person name="Chaudhuri R.R."/>
            <person name="La Ragione R."/>
            <person name="Hildebrand F."/>
            <person name="Pallen M.J."/>
        </authorList>
    </citation>
    <scope>NUCLEOTIDE SEQUENCE</scope>
    <source>
        <strain evidence="5">A6-441</strain>
    </source>
</reference>
<comment type="similarity">
    <text evidence="1">Belongs to the protease inhibitor I39 (alpha-2-macroglobulin) family. Bacterial alpha-2-macroglobulin subfamily.</text>
</comment>
<evidence type="ECO:0000313" key="5">
    <source>
        <dbReference type="EMBL" id="MBU3842620.1"/>
    </source>
</evidence>
<dbReference type="Proteomes" id="UP000724657">
    <property type="component" value="Unassembled WGS sequence"/>
</dbReference>
<accession>A0A9E2NXD9</accession>
<name>A0A9E2NXD9_9FUSO</name>